<keyword evidence="3" id="KW-1185">Reference proteome</keyword>
<proteinExistence type="predicted"/>
<keyword evidence="1" id="KW-0472">Membrane</keyword>
<keyword evidence="1" id="KW-1133">Transmembrane helix</keyword>
<sequence>MTWDIEATQKWVTLIAAVLAAAASMLNLWWKLREKADKIKVACDLISPQISPGEFLNVVSLCDHSVQLADYGYVMRTGTLLSIPQLDADDPDDESRVLYGSTLLETRNASFEIGLSLRERPVGVYARTTSQTWPTVAFRYDTSYFMRLWLRTVLFCKVACDKTVY</sequence>
<evidence type="ECO:0000313" key="3">
    <source>
        <dbReference type="Proteomes" id="UP001225596"/>
    </source>
</evidence>
<comment type="caution">
    <text evidence="2">The sequence shown here is derived from an EMBL/GenBank/DDBJ whole genome shotgun (WGS) entry which is preliminary data.</text>
</comment>
<evidence type="ECO:0000313" key="2">
    <source>
        <dbReference type="EMBL" id="MDQ9172461.1"/>
    </source>
</evidence>
<name>A0ABU1BWT6_9BURK</name>
<feature type="transmembrane region" description="Helical" evidence="1">
    <location>
        <begin position="12"/>
        <end position="30"/>
    </location>
</feature>
<evidence type="ECO:0000256" key="1">
    <source>
        <dbReference type="SAM" id="Phobius"/>
    </source>
</evidence>
<dbReference type="RefSeq" id="WP_338438527.1">
    <property type="nucleotide sequence ID" value="NZ_JAUYVH010000028.1"/>
</dbReference>
<dbReference type="EMBL" id="JAUYVH010000028">
    <property type="protein sequence ID" value="MDQ9172461.1"/>
    <property type="molecule type" value="Genomic_DNA"/>
</dbReference>
<organism evidence="2 3">
    <name type="scientific">Keguizhuia sedimenti</name>
    <dbReference type="NCBI Taxonomy" id="3064264"/>
    <lineage>
        <taxon>Bacteria</taxon>
        <taxon>Pseudomonadati</taxon>
        <taxon>Pseudomonadota</taxon>
        <taxon>Betaproteobacteria</taxon>
        <taxon>Burkholderiales</taxon>
        <taxon>Oxalobacteraceae</taxon>
        <taxon>Keguizhuia</taxon>
    </lineage>
</organism>
<accession>A0ABU1BWT6</accession>
<reference evidence="2 3" key="1">
    <citation type="submission" date="2023-08" db="EMBL/GenBank/DDBJ databases">
        <title>Oxalobacteraceae gen .nov., isolated from river sludge outside the plant.</title>
        <authorList>
            <person name="Zhao S.Y."/>
        </authorList>
    </citation>
    <scope>NUCLEOTIDE SEQUENCE [LARGE SCALE GENOMIC DNA]</scope>
    <source>
        <strain evidence="2 3">R-40</strain>
    </source>
</reference>
<dbReference type="Proteomes" id="UP001225596">
    <property type="component" value="Unassembled WGS sequence"/>
</dbReference>
<keyword evidence="1" id="KW-0812">Transmembrane</keyword>
<gene>
    <name evidence="2" type="ORF">Q8A64_18830</name>
</gene>
<protein>
    <submittedName>
        <fullName evidence="2">Uncharacterized protein</fullName>
    </submittedName>
</protein>